<name>A0ABU1S632_9FLAO</name>
<gene>
    <name evidence="1" type="ORF">J2W95_002370</name>
</gene>
<reference evidence="1 2" key="1">
    <citation type="submission" date="2023-07" db="EMBL/GenBank/DDBJ databases">
        <title>Sorghum-associated microbial communities from plants grown in Nebraska, USA.</title>
        <authorList>
            <person name="Schachtman D."/>
        </authorList>
    </citation>
    <scope>NUCLEOTIDE SEQUENCE [LARGE SCALE GENOMIC DNA]</scope>
    <source>
        <strain evidence="1 2">BE124</strain>
    </source>
</reference>
<protein>
    <submittedName>
        <fullName evidence="1">Proteasome lid subunit RPN8/RPN11</fullName>
    </submittedName>
</protein>
<dbReference type="Proteomes" id="UP001261871">
    <property type="component" value="Unassembled WGS sequence"/>
</dbReference>
<keyword evidence="1" id="KW-0647">Proteasome</keyword>
<organism evidence="1 2">
    <name type="scientific">Flavobacterium granuli</name>
    <dbReference type="NCBI Taxonomy" id="280093"/>
    <lineage>
        <taxon>Bacteria</taxon>
        <taxon>Pseudomonadati</taxon>
        <taxon>Bacteroidota</taxon>
        <taxon>Flavobacteriia</taxon>
        <taxon>Flavobacteriales</taxon>
        <taxon>Flavobacteriaceae</taxon>
        <taxon>Flavobacterium</taxon>
    </lineage>
</organism>
<dbReference type="Gene3D" id="3.40.140.10">
    <property type="entry name" value="Cytidine Deaminase, domain 2"/>
    <property type="match status" value="1"/>
</dbReference>
<keyword evidence="2" id="KW-1185">Reference proteome</keyword>
<sequence>MYLPKNCAQIAIEALYRAGTRGVEGVALFAGVREGNTFTITQTIIPLQKAGSVEDGLIYVVSGEELERIGLELYDNGLQLFAQIHSHPGAAYHSETDDAFPIVTVLGGVSIVVPNFAMGGVKISEWAIYRLLPNTGWTEINGKQKEKLFVINDDIPAPKQVSVKWYKFWLWL</sequence>
<dbReference type="GO" id="GO:0000502">
    <property type="term" value="C:proteasome complex"/>
    <property type="evidence" value="ECO:0007669"/>
    <property type="project" value="UniProtKB-KW"/>
</dbReference>
<evidence type="ECO:0000313" key="2">
    <source>
        <dbReference type="Proteomes" id="UP001261871"/>
    </source>
</evidence>
<dbReference type="SUPFAM" id="SSF102712">
    <property type="entry name" value="JAB1/MPN domain"/>
    <property type="match status" value="1"/>
</dbReference>
<evidence type="ECO:0000313" key="1">
    <source>
        <dbReference type="EMBL" id="MDR6845660.1"/>
    </source>
</evidence>
<accession>A0ABU1S632</accession>
<proteinExistence type="predicted"/>
<dbReference type="RefSeq" id="WP_310007157.1">
    <property type="nucleotide sequence ID" value="NZ_JAVDTX010000005.1"/>
</dbReference>
<dbReference type="EMBL" id="JAVDTX010000005">
    <property type="protein sequence ID" value="MDR6845660.1"/>
    <property type="molecule type" value="Genomic_DNA"/>
</dbReference>
<comment type="caution">
    <text evidence="1">The sequence shown here is derived from an EMBL/GenBank/DDBJ whole genome shotgun (WGS) entry which is preliminary data.</text>
</comment>